<dbReference type="PANTHER" id="PTHR15495:SF7">
    <property type="entry name" value="GPI INOSITOL-DEACYLASE"/>
    <property type="match status" value="1"/>
</dbReference>
<organism evidence="16 17">
    <name type="scientific">Sporothrix eucalyptigena</name>
    <dbReference type="NCBI Taxonomy" id="1812306"/>
    <lineage>
        <taxon>Eukaryota</taxon>
        <taxon>Fungi</taxon>
        <taxon>Dikarya</taxon>
        <taxon>Ascomycota</taxon>
        <taxon>Pezizomycotina</taxon>
        <taxon>Sordariomycetes</taxon>
        <taxon>Sordariomycetidae</taxon>
        <taxon>Ophiostomatales</taxon>
        <taxon>Ophiostomataceae</taxon>
        <taxon>Sporothrix</taxon>
    </lineage>
</organism>
<feature type="domain" description="GPI inositol-deacylase transmembrane" evidence="15">
    <location>
        <begin position="956"/>
        <end position="1301"/>
    </location>
</feature>
<feature type="domain" description="GPI inositol-deacylase PGAP1-like alpha/beta" evidence="14">
    <location>
        <begin position="356"/>
        <end position="599"/>
    </location>
</feature>
<evidence type="ECO:0000256" key="10">
    <source>
        <dbReference type="ARBA" id="ARBA00022989"/>
    </source>
</evidence>
<sequence>MQKPSSGFSAGDDSAARTSNGAAPASPSSLDNTNTTTDPYSSSNASHAAPGSRDQHDSALNGIPRHPLPPLDPLSHALRQPASASTSASAPAPASPSTTPASASSTTTTPRASPDPRQSAARSRRSGASTSSSSASISTSSSSAHRDAQTRNGLARLAPIIPFTPPITVLSASATRRSPTSSSSPAPSFSLSPAISTSAAPSPSLASPGNAPERNIAIDLDDGSRVGGSSGIAYRVNGLGANAPAPKYTAATSIPQSIMEKAPRPDRPLVRRQRRSPWAITLLTLSASLIGAVLLGLILKSLVTRQFDMDPKGCRMSYMRPSYAHLSEFDTEHTRFASKYSLYLYREQGVDDETKLKGIPVLFIPGNAGSYKQVRPIAAEAANYFHDVVQHNEAAMRGGARNLDFFTVDFNEDITAFHGQTLLDQAEYLNEAIRYILSLYLDPRMSVRDSDIPDPTSVIILGHSMGGVVARTMLIMPNYQSNSINTIVTLSAPHARPPVTFDGEIVKIYDDINNYWRHAYSQQWANNNPLWHVTLVSIAGGGLDTIVPSDYASLESLVPETHGFTVFTTTIPNVWTSMDHQAILWCDQFRKVISRALYDIVDVHRATQTKPRAERMKVFKKHFLTGMESIAERDVPSKEPTTLLTLEDNSNAIIPQGERLVLRSLGDSPRLRAHLLPIPPPGSPIARRFALLTDQQLDKPGDAGKLEVLFCSVFPLQSGQAGVFPIKMDFSGEGTGTTRLACKNAASDVIVLPASRRSSRHPFTLAEERETTPFSYLQYDIEHISEHQFVAVIDKATVHSPGFVMAEFSDISQSHHIRDIGIRSLLAFGLKFRLPATRPMVTEIKVPAVQSSLLAYHLEIGNQVCGEDAEIFTPLVRQYLSEPFESKYYVNARQASVSLHGVAPYMPPPLTPRPSTEDGLSFQFWTDPTCNSSIQVRLTVDIMGSMGKLYMRYRTVFAAFPVLIVALVLQKQFRMYDETGVFITFSESLDLCLRKSIPVVVAVLTVFSLSVGTPQAEQSPNTFWNWRNATEVAIDFHKNDLLAGTEDPFYWFLIPLISVICIGVCTVVNYAALALTHVLGLVFSFAVLRPGWVRHDDRRRAMQQPTQVANQLQQQQQATPLQLQTQQYFSPAFIQSTPRRRVITTAVLLFLVSTVIPYQFAYLVACLVQIATTVRALRVASELRSTVNYNFYNYVHSILILMLWILPINLPILAVWIRNLAVHWLTPFSSHHNVLSIMPFIVLVETLTTGRMVPRVTTRLKYVVSFLLFSVAVAAAVYGVSYAYMIHHLVNVVVAWLVIVHTTGDSEIWSGAVLTDLFENGTTDRKQGKSP</sequence>
<feature type="transmembrane region" description="Helical" evidence="12">
    <location>
        <begin position="1191"/>
        <end position="1217"/>
    </location>
</feature>
<evidence type="ECO:0000256" key="4">
    <source>
        <dbReference type="ARBA" id="ARBA00015856"/>
    </source>
</evidence>
<evidence type="ECO:0000256" key="7">
    <source>
        <dbReference type="ARBA" id="ARBA00022801"/>
    </source>
</evidence>
<feature type="transmembrane region" description="Helical" evidence="12">
    <location>
        <begin position="1049"/>
        <end position="1069"/>
    </location>
</feature>
<feature type="transmembrane region" description="Helical" evidence="12">
    <location>
        <begin position="1146"/>
        <end position="1171"/>
    </location>
</feature>
<keyword evidence="17" id="KW-1185">Reference proteome</keyword>
<evidence type="ECO:0000256" key="11">
    <source>
        <dbReference type="ARBA" id="ARBA00023136"/>
    </source>
</evidence>
<feature type="region of interest" description="Disordered" evidence="13">
    <location>
        <begin position="1"/>
        <end position="149"/>
    </location>
</feature>
<keyword evidence="5 12" id="KW-0813">Transport</keyword>
<evidence type="ECO:0000256" key="8">
    <source>
        <dbReference type="ARBA" id="ARBA00022824"/>
    </source>
</evidence>
<evidence type="ECO:0000256" key="12">
    <source>
        <dbReference type="RuleBase" id="RU365011"/>
    </source>
</evidence>
<evidence type="ECO:0000256" key="1">
    <source>
        <dbReference type="ARBA" id="ARBA00003496"/>
    </source>
</evidence>
<feature type="compositionally biased region" description="Low complexity" evidence="13">
    <location>
        <begin position="1"/>
        <end position="13"/>
    </location>
</feature>
<feature type="compositionally biased region" description="Polar residues" evidence="13">
    <location>
        <begin position="17"/>
        <end position="46"/>
    </location>
</feature>
<gene>
    <name evidence="16" type="primary">BST1</name>
    <name evidence="16" type="ORF">SEUCBS140593_003949</name>
</gene>
<feature type="compositionally biased region" description="Low complexity" evidence="13">
    <location>
        <begin position="81"/>
        <end position="143"/>
    </location>
</feature>
<dbReference type="Pfam" id="PF25140">
    <property type="entry name" value="PGAP1_TMD"/>
    <property type="match status" value="1"/>
</dbReference>
<evidence type="ECO:0000313" key="16">
    <source>
        <dbReference type="EMBL" id="CAK7219611.1"/>
    </source>
</evidence>
<feature type="compositionally biased region" description="Low complexity" evidence="13">
    <location>
        <begin position="172"/>
        <end position="212"/>
    </location>
</feature>
<reference evidence="16 17" key="1">
    <citation type="submission" date="2024-01" db="EMBL/GenBank/DDBJ databases">
        <authorList>
            <person name="Allen C."/>
            <person name="Tagirdzhanova G."/>
        </authorList>
    </citation>
    <scope>NUCLEOTIDE SEQUENCE [LARGE SCALE GENOMIC DNA]</scope>
</reference>
<keyword evidence="7 12" id="KW-0378">Hydrolase</keyword>
<evidence type="ECO:0000256" key="6">
    <source>
        <dbReference type="ARBA" id="ARBA00022692"/>
    </source>
</evidence>
<evidence type="ECO:0000256" key="2">
    <source>
        <dbReference type="ARBA" id="ARBA00004477"/>
    </source>
</evidence>
<evidence type="ECO:0000259" key="14">
    <source>
        <dbReference type="Pfam" id="PF07819"/>
    </source>
</evidence>
<dbReference type="SUPFAM" id="SSF53474">
    <property type="entry name" value="alpha/beta-Hydrolases"/>
    <property type="match status" value="1"/>
</dbReference>
<dbReference type="InterPro" id="IPR039529">
    <property type="entry name" value="PGAP1/BST1"/>
</dbReference>
<comment type="similarity">
    <text evidence="3 12">Belongs to the GPI inositol-deacylase family.</text>
</comment>
<dbReference type="InterPro" id="IPR029058">
    <property type="entry name" value="AB_hydrolase_fold"/>
</dbReference>
<dbReference type="Gene3D" id="3.40.50.1820">
    <property type="entry name" value="alpha/beta hydrolase"/>
    <property type="match status" value="1"/>
</dbReference>
<dbReference type="EMBL" id="CAWUHD010000032">
    <property type="protein sequence ID" value="CAK7219611.1"/>
    <property type="molecule type" value="Genomic_DNA"/>
</dbReference>
<keyword evidence="9 12" id="KW-0653">Protein transport</keyword>
<feature type="transmembrane region" description="Helical" evidence="12">
    <location>
        <begin position="1075"/>
        <end position="1092"/>
    </location>
</feature>
<evidence type="ECO:0000313" key="17">
    <source>
        <dbReference type="Proteomes" id="UP001642482"/>
    </source>
</evidence>
<dbReference type="PANTHER" id="PTHR15495">
    <property type="entry name" value="NEGATIVE REGULATOR OF VESICLE FORMATION-RELATED"/>
    <property type="match status" value="1"/>
</dbReference>
<evidence type="ECO:0000256" key="5">
    <source>
        <dbReference type="ARBA" id="ARBA00022448"/>
    </source>
</evidence>
<proteinExistence type="inferred from homology"/>
<comment type="caution">
    <text evidence="16">The sequence shown here is derived from an EMBL/GenBank/DDBJ whole genome shotgun (WGS) entry which is preliminary data.</text>
</comment>
<dbReference type="Pfam" id="PF07819">
    <property type="entry name" value="PGAP1"/>
    <property type="match status" value="1"/>
</dbReference>
<evidence type="ECO:0000259" key="15">
    <source>
        <dbReference type="Pfam" id="PF25140"/>
    </source>
</evidence>
<keyword evidence="11 12" id="KW-0472">Membrane</keyword>
<feature type="transmembrane region" description="Helical" evidence="12">
    <location>
        <begin position="951"/>
        <end position="969"/>
    </location>
</feature>
<comment type="subcellular location">
    <subcellularLocation>
        <location evidence="2">Endoplasmic reticulum membrane</location>
        <topology evidence="2">Multi-pass membrane protein</topology>
    </subcellularLocation>
</comment>
<name>A0ABP0BJB8_9PEZI</name>
<comment type="function">
    <text evidence="1 12">Involved in inositol deacylation of GPI-anchored proteins which plays important roles in the quality control and ER-associated degradation of GPI-anchored proteins.</text>
</comment>
<dbReference type="Proteomes" id="UP001642482">
    <property type="component" value="Unassembled WGS sequence"/>
</dbReference>
<evidence type="ECO:0000256" key="3">
    <source>
        <dbReference type="ARBA" id="ARBA00006931"/>
    </source>
</evidence>
<feature type="transmembrane region" description="Helical" evidence="12">
    <location>
        <begin position="277"/>
        <end position="299"/>
    </location>
</feature>
<keyword evidence="10 12" id="KW-1133">Transmembrane helix</keyword>
<feature type="region of interest" description="Disordered" evidence="13">
    <location>
        <begin position="172"/>
        <end position="222"/>
    </location>
</feature>
<accession>A0ABP0BJB8</accession>
<keyword evidence="6 12" id="KW-0812">Transmembrane</keyword>
<protein>
    <recommendedName>
        <fullName evidence="4 12">GPI inositol-deacylase</fullName>
        <ecNumber evidence="12">3.1.-.-</ecNumber>
    </recommendedName>
</protein>
<feature type="transmembrane region" description="Helical" evidence="12">
    <location>
        <begin position="1260"/>
        <end position="1278"/>
    </location>
</feature>
<evidence type="ECO:0000256" key="13">
    <source>
        <dbReference type="SAM" id="MobiDB-lite"/>
    </source>
</evidence>
<evidence type="ECO:0000256" key="9">
    <source>
        <dbReference type="ARBA" id="ARBA00022927"/>
    </source>
</evidence>
<dbReference type="InterPro" id="IPR056824">
    <property type="entry name" value="PGAP1_TMD"/>
</dbReference>
<dbReference type="EC" id="3.1.-.-" evidence="12"/>
<keyword evidence="8 12" id="KW-0256">Endoplasmic reticulum</keyword>
<dbReference type="Pfam" id="PF25141">
    <property type="entry name" value="PGAP1_2nd"/>
    <property type="match status" value="1"/>
</dbReference>
<dbReference type="InterPro" id="IPR012908">
    <property type="entry name" value="PGAP1-ab_dom-like"/>
</dbReference>